<feature type="transmembrane region" description="Helical" evidence="1">
    <location>
        <begin position="218"/>
        <end position="242"/>
    </location>
</feature>
<evidence type="ECO:0000256" key="1">
    <source>
        <dbReference type="SAM" id="Phobius"/>
    </source>
</evidence>
<accession>A0A1H6HWJ6</accession>
<dbReference type="OrthoDB" id="1706761at2"/>
<evidence type="ECO:0000313" key="4">
    <source>
        <dbReference type="Proteomes" id="UP000183190"/>
    </source>
</evidence>
<evidence type="ECO:0000256" key="2">
    <source>
        <dbReference type="SAM" id="SignalP"/>
    </source>
</evidence>
<dbReference type="AlphaFoldDB" id="A0A1H6HWJ6"/>
<feature type="transmembrane region" description="Helical" evidence="1">
    <location>
        <begin position="177"/>
        <end position="198"/>
    </location>
</feature>
<keyword evidence="1" id="KW-0812">Transmembrane</keyword>
<dbReference type="InterPro" id="IPR014194">
    <property type="entry name" value="Spore_III_AE"/>
</dbReference>
<feature type="signal peptide" evidence="2">
    <location>
        <begin position="1"/>
        <end position="25"/>
    </location>
</feature>
<feature type="transmembrane region" description="Helical" evidence="1">
    <location>
        <begin position="109"/>
        <end position="127"/>
    </location>
</feature>
<name>A0A1H6HWJ6_RUMFL</name>
<feature type="transmembrane region" description="Helical" evidence="1">
    <location>
        <begin position="147"/>
        <end position="170"/>
    </location>
</feature>
<keyword evidence="1" id="KW-0472">Membrane</keyword>
<feature type="transmembrane region" description="Helical" evidence="1">
    <location>
        <begin position="280"/>
        <end position="298"/>
    </location>
</feature>
<dbReference type="RefSeq" id="WP_074714101.1">
    <property type="nucleotide sequence ID" value="NZ_FNWV01000001.1"/>
</dbReference>
<evidence type="ECO:0000313" key="3">
    <source>
        <dbReference type="EMBL" id="SEH38703.1"/>
    </source>
</evidence>
<sequence>MKKFLTALLITILLIAFFVPVAAHAEDTASSQNEFLSQFDEVLQDNDISYSTDELSGISFSGLVGEITKRTAEICGAPLRLLGTMLLIIVITSVLKSFGGSILGNSEKIYSSVCVITAVTVIAPPLFEVFTQTIESVRLCGSFIAVYIPVFSGITAACGNIGSAGVYDIMLLAGSEFIVQLVSGMLMPILSAVTMLSVTGGAVSKNNFGGAVQLMKKLITWVLTVSMTMFTGFLTLKCTLAAKADGAATKTARFLISGLVPVVGGAVSDAYATVRSSFDILRGTVGTGGCLVIILMILPPVLHILIYRAVIWTASAAADMFGEEHMSAVLKSLDSGLAIAQTVLICYGMMFVLCTAILMQTAG</sequence>
<keyword evidence="2" id="KW-0732">Signal</keyword>
<gene>
    <name evidence="3" type="ORF">SAMN02910265_00260</name>
</gene>
<keyword evidence="1" id="KW-1133">Transmembrane helix</keyword>
<dbReference type="EMBL" id="FNWV01000001">
    <property type="protein sequence ID" value="SEH38703.1"/>
    <property type="molecule type" value="Genomic_DNA"/>
</dbReference>
<protein>
    <submittedName>
        <fullName evidence="3">Stage III sporulation protein AE</fullName>
    </submittedName>
</protein>
<reference evidence="3 4" key="1">
    <citation type="submission" date="2016-10" db="EMBL/GenBank/DDBJ databases">
        <authorList>
            <person name="de Groot N.N."/>
        </authorList>
    </citation>
    <scope>NUCLEOTIDE SEQUENCE [LARGE SCALE GENOMIC DNA]</scope>
    <source>
        <strain evidence="3 4">YAD2003</strain>
    </source>
</reference>
<dbReference type="Proteomes" id="UP000183190">
    <property type="component" value="Unassembled WGS sequence"/>
</dbReference>
<proteinExistence type="predicted"/>
<feature type="transmembrane region" description="Helical" evidence="1">
    <location>
        <begin position="254"/>
        <end position="274"/>
    </location>
</feature>
<feature type="chain" id="PRO_5010360926" evidence="2">
    <location>
        <begin position="26"/>
        <end position="363"/>
    </location>
</feature>
<dbReference type="Pfam" id="PF09546">
    <property type="entry name" value="Spore_III_AE"/>
    <property type="match status" value="1"/>
</dbReference>
<feature type="transmembrane region" description="Helical" evidence="1">
    <location>
        <begin position="79"/>
        <end position="97"/>
    </location>
</feature>
<organism evidence="3 4">
    <name type="scientific">Ruminococcus flavefaciens</name>
    <dbReference type="NCBI Taxonomy" id="1265"/>
    <lineage>
        <taxon>Bacteria</taxon>
        <taxon>Bacillati</taxon>
        <taxon>Bacillota</taxon>
        <taxon>Clostridia</taxon>
        <taxon>Eubacteriales</taxon>
        <taxon>Oscillospiraceae</taxon>
        <taxon>Ruminococcus</taxon>
    </lineage>
</organism>
<feature type="transmembrane region" description="Helical" evidence="1">
    <location>
        <begin position="337"/>
        <end position="359"/>
    </location>
</feature>